<dbReference type="InterPro" id="IPR017941">
    <property type="entry name" value="Rieske_2Fe-2S"/>
</dbReference>
<keyword evidence="5" id="KW-0408">Iron</keyword>
<keyword evidence="2" id="KW-0001">2Fe-2S</keyword>
<dbReference type="PROSITE" id="PS51296">
    <property type="entry name" value="RIESKE"/>
    <property type="match status" value="1"/>
</dbReference>
<evidence type="ECO:0000313" key="10">
    <source>
        <dbReference type="Proteomes" id="UP000193827"/>
    </source>
</evidence>
<dbReference type="SUPFAM" id="SSF50022">
    <property type="entry name" value="ISP domain"/>
    <property type="match status" value="1"/>
</dbReference>
<evidence type="ECO:0000259" key="8">
    <source>
        <dbReference type="PROSITE" id="PS51296"/>
    </source>
</evidence>
<keyword evidence="7" id="KW-0520">NAD</keyword>
<dbReference type="CDD" id="cd03469">
    <property type="entry name" value="Rieske_RO_Alpha_N"/>
    <property type="match status" value="1"/>
</dbReference>
<keyword evidence="10" id="KW-1185">Reference proteome</keyword>
<dbReference type="CDD" id="cd00680">
    <property type="entry name" value="RHO_alpha_C"/>
    <property type="match status" value="1"/>
</dbReference>
<evidence type="ECO:0000313" key="9">
    <source>
        <dbReference type="EMBL" id="SLN54255.1"/>
    </source>
</evidence>
<evidence type="ECO:0000256" key="5">
    <source>
        <dbReference type="ARBA" id="ARBA00023004"/>
    </source>
</evidence>
<dbReference type="PANTHER" id="PTHR43756">
    <property type="entry name" value="CHOLINE MONOOXYGENASE, CHLOROPLASTIC"/>
    <property type="match status" value="1"/>
</dbReference>
<dbReference type="Gene3D" id="3.90.380.10">
    <property type="entry name" value="Naphthalene 1,2-dioxygenase Alpha Subunit, Chain A, domain 1"/>
    <property type="match status" value="2"/>
</dbReference>
<dbReference type="GO" id="GO:0051537">
    <property type="term" value="F:2 iron, 2 sulfur cluster binding"/>
    <property type="evidence" value="ECO:0007669"/>
    <property type="project" value="UniProtKB-KW"/>
</dbReference>
<reference evidence="9 10" key="1">
    <citation type="submission" date="2017-03" db="EMBL/GenBank/DDBJ databases">
        <authorList>
            <person name="Afonso C.L."/>
            <person name="Miller P.J."/>
            <person name="Scott M.A."/>
            <person name="Spackman E."/>
            <person name="Goraichik I."/>
            <person name="Dimitrov K.M."/>
            <person name="Suarez D.L."/>
            <person name="Swayne D.E."/>
        </authorList>
    </citation>
    <scope>NUCLEOTIDE SEQUENCE [LARGE SCALE GENOMIC DNA]</scope>
    <source>
        <strain evidence="9 10">CECT 8287</strain>
    </source>
</reference>
<name>A0A1Y5T4Y7_9RHOB</name>
<dbReference type="AlphaFoldDB" id="A0A1Y5T4Y7"/>
<evidence type="ECO:0000256" key="2">
    <source>
        <dbReference type="ARBA" id="ARBA00022714"/>
    </source>
</evidence>
<keyword evidence="4 9" id="KW-0560">Oxidoreductase</keyword>
<keyword evidence="6" id="KW-0411">Iron-sulfur</keyword>
<evidence type="ECO:0000256" key="6">
    <source>
        <dbReference type="ARBA" id="ARBA00023014"/>
    </source>
</evidence>
<gene>
    <name evidence="9" type="primary">hcaE</name>
    <name evidence="9" type="ORF">PEL8287_02885</name>
</gene>
<accession>A0A1Y5T4Y7</accession>
<keyword evidence="9" id="KW-0223">Dioxygenase</keyword>
<feature type="domain" description="Rieske" evidence="8">
    <location>
        <begin position="49"/>
        <end position="156"/>
    </location>
</feature>
<dbReference type="InterPro" id="IPR036922">
    <property type="entry name" value="Rieske_2Fe-2S_sf"/>
</dbReference>
<dbReference type="GO" id="GO:0008695">
    <property type="term" value="F:3-phenylpropionate dioxygenase activity"/>
    <property type="evidence" value="ECO:0007669"/>
    <property type="project" value="UniProtKB-EC"/>
</dbReference>
<sequence>MQMKLSPSLLEGLEKCRAEVNQAFSIPPECYVVPEMAEAEEQAVFRRSWLGVGRADMVKAPGDFVTLDVAGQAVLLVRDKEGQLQALANSCRHRGARLAEGAGNCRGFKCPFHAWAYHLDGRLAAAPKMEEAAGFCREDFNLIRYRAEERLGFAFVCLDKAAPELDVVLGDFARVHAPWPMETLVSTRRREVTVDCNWKAFLEVFNEYYHLPFVHRDSIDNVYSLPDAATVTTGAYASQFGKTVGTGGLLQTQQDRALPPMPGLVGHAAQGVRYTWVFPNMTFAAGTDALWVYEAYPLGPDQCHVVQTACFPPETLELSEAASRVGAYHDRLDAALAEDIPALVNQHRGLSCPDARQGRFQPLLEPNVAAFAAWYAGTMARASNQL</sequence>
<dbReference type="Pfam" id="PF00355">
    <property type="entry name" value="Rieske"/>
    <property type="match status" value="1"/>
</dbReference>
<organism evidence="9 10">
    <name type="scientific">Roseovarius litorisediminis</name>
    <dbReference type="NCBI Taxonomy" id="1312363"/>
    <lineage>
        <taxon>Bacteria</taxon>
        <taxon>Pseudomonadati</taxon>
        <taxon>Pseudomonadota</taxon>
        <taxon>Alphaproteobacteria</taxon>
        <taxon>Rhodobacterales</taxon>
        <taxon>Roseobacteraceae</taxon>
        <taxon>Roseovarius</taxon>
    </lineage>
</organism>
<dbReference type="PRINTS" id="PR00090">
    <property type="entry name" value="RNGDIOXGNASE"/>
</dbReference>
<dbReference type="GO" id="GO:0005506">
    <property type="term" value="F:iron ion binding"/>
    <property type="evidence" value="ECO:0007669"/>
    <property type="project" value="InterPro"/>
</dbReference>
<evidence type="ECO:0000256" key="7">
    <source>
        <dbReference type="ARBA" id="ARBA00023027"/>
    </source>
</evidence>
<dbReference type="EC" id="1.14.12.19" evidence="9"/>
<dbReference type="Gene3D" id="2.102.10.10">
    <property type="entry name" value="Rieske [2Fe-2S] iron-sulphur domain"/>
    <property type="match status" value="1"/>
</dbReference>
<dbReference type="RefSeq" id="WP_085893106.1">
    <property type="nucleotide sequence ID" value="NZ_FWFL01000007.1"/>
</dbReference>
<protein>
    <submittedName>
        <fullName evidence="9">3-phenylpropionate/cinnamic acid dioxygenase subunit alpha</fullName>
        <ecNumber evidence="9">1.14.12.19</ecNumber>
    </submittedName>
</protein>
<dbReference type="PANTHER" id="PTHR43756:SF5">
    <property type="entry name" value="CHOLINE MONOOXYGENASE, CHLOROPLASTIC"/>
    <property type="match status" value="1"/>
</dbReference>
<dbReference type="InterPro" id="IPR015881">
    <property type="entry name" value="ARHD_Rieske_2Fe_2S"/>
</dbReference>
<evidence type="ECO:0000256" key="4">
    <source>
        <dbReference type="ARBA" id="ARBA00023002"/>
    </source>
</evidence>
<dbReference type="SUPFAM" id="SSF55961">
    <property type="entry name" value="Bet v1-like"/>
    <property type="match status" value="1"/>
</dbReference>
<dbReference type="InterPro" id="IPR015879">
    <property type="entry name" value="Ring_hydroxy_dOase_asu_C_dom"/>
</dbReference>
<keyword evidence="3" id="KW-0479">Metal-binding</keyword>
<proteinExistence type="predicted"/>
<dbReference type="Pfam" id="PF00848">
    <property type="entry name" value="Ring_hydroxyl_A"/>
    <property type="match status" value="1"/>
</dbReference>
<dbReference type="EMBL" id="FWFL01000007">
    <property type="protein sequence ID" value="SLN54255.1"/>
    <property type="molecule type" value="Genomic_DNA"/>
</dbReference>
<dbReference type="Proteomes" id="UP000193827">
    <property type="component" value="Unassembled WGS sequence"/>
</dbReference>
<dbReference type="OrthoDB" id="7456916at2"/>
<dbReference type="InterPro" id="IPR001663">
    <property type="entry name" value="Rng_hydr_dOase-A"/>
</dbReference>
<evidence type="ECO:0000256" key="3">
    <source>
        <dbReference type="ARBA" id="ARBA00022723"/>
    </source>
</evidence>
<comment type="cofactor">
    <cofactor evidence="1">
        <name>Fe cation</name>
        <dbReference type="ChEBI" id="CHEBI:24875"/>
    </cofactor>
</comment>
<evidence type="ECO:0000256" key="1">
    <source>
        <dbReference type="ARBA" id="ARBA00001962"/>
    </source>
</evidence>
<dbReference type="PROSITE" id="PS00570">
    <property type="entry name" value="RING_HYDROXYL_ALPHA"/>
    <property type="match status" value="1"/>
</dbReference>